<sequence length="313" mass="34219">MAVTAAMVKELREMTGAGMMDCKKALAATDGDMDKAVEFLREKGLAGAAKKAGRIAAEGIVDTKVTEDGKKAVVVEVNAETDFVAKNEKFRSYVADVAAQALTTSAKDMDEFFAEKWEKDPSLTVKEALASQIAVIGENMNIRRFEQVTEENGFVASYIHAGGKIGVLVDVETDVVNDAVKEMAKNVAMQAAALKPMFTNRDEISPEFIEHEKSILMAQIQNDPKEASKPEKVIQGMIQGRINKEMKEFCLLDQVYVKAEDGKQSVAQYVAQVAKENGANITIKKFVRFETGEGMEKKNEDFAAEVAKQMAGN</sequence>
<protein>
    <recommendedName>
        <fullName evidence="2 6">Elongation factor Ts</fullName>
        <shortName evidence="6">EF-Ts</shortName>
    </recommendedName>
</protein>
<organism evidence="10 11">
    <name type="scientific">Candidatus Enterocloster excrementigallinarum</name>
    <dbReference type="NCBI Taxonomy" id="2838558"/>
    <lineage>
        <taxon>Bacteria</taxon>
        <taxon>Bacillati</taxon>
        <taxon>Bacillota</taxon>
        <taxon>Clostridia</taxon>
        <taxon>Lachnospirales</taxon>
        <taxon>Lachnospiraceae</taxon>
        <taxon>Enterocloster</taxon>
    </lineage>
</organism>
<dbReference type="PANTHER" id="PTHR11741">
    <property type="entry name" value="ELONGATION FACTOR TS"/>
    <property type="match status" value="1"/>
</dbReference>
<evidence type="ECO:0000256" key="6">
    <source>
        <dbReference type="HAMAP-Rule" id="MF_00050"/>
    </source>
</evidence>
<dbReference type="SUPFAM" id="SSF46934">
    <property type="entry name" value="UBA-like"/>
    <property type="match status" value="1"/>
</dbReference>
<dbReference type="InterPro" id="IPR018101">
    <property type="entry name" value="Transl_elong_Ts_CS"/>
</dbReference>
<comment type="subcellular location">
    <subcellularLocation>
        <location evidence="6 8">Cytoplasm</location>
    </subcellularLocation>
</comment>
<gene>
    <name evidence="6 10" type="primary">tsf</name>
    <name evidence="10" type="ORF">H9931_14685</name>
</gene>
<dbReference type="InterPro" id="IPR009060">
    <property type="entry name" value="UBA-like_sf"/>
</dbReference>
<dbReference type="InterPro" id="IPR014039">
    <property type="entry name" value="Transl_elong_EFTs/EF1B_dimer"/>
</dbReference>
<dbReference type="FunFam" id="1.10.8.10:FF:000001">
    <property type="entry name" value="Elongation factor Ts"/>
    <property type="match status" value="1"/>
</dbReference>
<accession>A0A9D2TG83</accession>
<dbReference type="PROSITE" id="PS01126">
    <property type="entry name" value="EF_TS_1"/>
    <property type="match status" value="1"/>
</dbReference>
<dbReference type="InterPro" id="IPR036402">
    <property type="entry name" value="EF-Ts_dimer_sf"/>
</dbReference>
<evidence type="ECO:0000313" key="11">
    <source>
        <dbReference type="Proteomes" id="UP000823863"/>
    </source>
</evidence>
<dbReference type="Proteomes" id="UP000823863">
    <property type="component" value="Unassembled WGS sequence"/>
</dbReference>
<evidence type="ECO:0000256" key="8">
    <source>
        <dbReference type="RuleBase" id="RU000643"/>
    </source>
</evidence>
<comment type="similarity">
    <text evidence="1 6 7">Belongs to the EF-Ts family.</text>
</comment>
<dbReference type="PANTHER" id="PTHR11741:SF0">
    <property type="entry name" value="ELONGATION FACTOR TS, MITOCHONDRIAL"/>
    <property type="match status" value="1"/>
</dbReference>
<dbReference type="EMBL" id="DWWB01000088">
    <property type="protein sequence ID" value="HJC67931.1"/>
    <property type="molecule type" value="Genomic_DNA"/>
</dbReference>
<dbReference type="Gene3D" id="1.10.8.10">
    <property type="entry name" value="DNA helicase RuvA subunit, C-terminal domain"/>
    <property type="match status" value="1"/>
</dbReference>
<dbReference type="PROSITE" id="PS01127">
    <property type="entry name" value="EF_TS_2"/>
    <property type="match status" value="1"/>
</dbReference>
<name>A0A9D2TG83_9FIRM</name>
<dbReference type="InterPro" id="IPR001816">
    <property type="entry name" value="Transl_elong_EFTs/EF1B"/>
</dbReference>
<evidence type="ECO:0000256" key="7">
    <source>
        <dbReference type="RuleBase" id="RU000642"/>
    </source>
</evidence>
<evidence type="ECO:0000256" key="3">
    <source>
        <dbReference type="ARBA" id="ARBA00022768"/>
    </source>
</evidence>
<keyword evidence="6" id="KW-0963">Cytoplasm</keyword>
<feature type="region of interest" description="Involved in Mg(2+) ion dislocation from EF-Tu" evidence="6">
    <location>
        <begin position="81"/>
        <end position="84"/>
    </location>
</feature>
<reference evidence="10" key="2">
    <citation type="submission" date="2021-04" db="EMBL/GenBank/DDBJ databases">
        <authorList>
            <person name="Gilroy R."/>
        </authorList>
    </citation>
    <scope>NUCLEOTIDE SEQUENCE</scope>
    <source>
        <strain evidence="10">CHK198-12963</strain>
    </source>
</reference>
<dbReference type="GO" id="GO:0003746">
    <property type="term" value="F:translation elongation factor activity"/>
    <property type="evidence" value="ECO:0007669"/>
    <property type="project" value="UniProtKB-UniRule"/>
</dbReference>
<reference evidence="10" key="1">
    <citation type="journal article" date="2021" name="PeerJ">
        <title>Extensive microbial diversity within the chicken gut microbiome revealed by metagenomics and culture.</title>
        <authorList>
            <person name="Gilroy R."/>
            <person name="Ravi A."/>
            <person name="Getino M."/>
            <person name="Pursley I."/>
            <person name="Horton D.L."/>
            <person name="Alikhan N.F."/>
            <person name="Baker D."/>
            <person name="Gharbi K."/>
            <person name="Hall N."/>
            <person name="Watson M."/>
            <person name="Adriaenssens E.M."/>
            <person name="Foster-Nyarko E."/>
            <person name="Jarju S."/>
            <person name="Secka A."/>
            <person name="Antonio M."/>
            <person name="Oren A."/>
            <person name="Chaudhuri R.R."/>
            <person name="La Ragione R."/>
            <person name="Hildebrand F."/>
            <person name="Pallen M.J."/>
        </authorList>
    </citation>
    <scope>NUCLEOTIDE SEQUENCE</scope>
    <source>
        <strain evidence="10">CHK198-12963</strain>
    </source>
</reference>
<keyword evidence="4 6" id="KW-0648">Protein biosynthesis</keyword>
<dbReference type="HAMAP" id="MF_00050">
    <property type="entry name" value="EF_Ts"/>
    <property type="match status" value="1"/>
</dbReference>
<dbReference type="Gene3D" id="1.10.286.20">
    <property type="match status" value="1"/>
</dbReference>
<evidence type="ECO:0000256" key="5">
    <source>
        <dbReference type="ARBA" id="ARBA00025453"/>
    </source>
</evidence>
<dbReference type="CDD" id="cd14275">
    <property type="entry name" value="UBA_EF-Ts"/>
    <property type="match status" value="1"/>
</dbReference>
<feature type="domain" description="Translation elongation factor EFTs/EF1B dimerisation" evidence="9">
    <location>
        <begin position="72"/>
        <end position="293"/>
    </location>
</feature>
<dbReference type="Gene3D" id="3.30.479.20">
    <property type="entry name" value="Elongation factor Ts, dimerisation domain"/>
    <property type="match status" value="2"/>
</dbReference>
<dbReference type="SUPFAM" id="SSF54713">
    <property type="entry name" value="Elongation factor Ts (EF-Ts), dimerisation domain"/>
    <property type="match status" value="2"/>
</dbReference>
<comment type="function">
    <text evidence="5 6 7">Associates with the EF-Tu.GDP complex and induces the exchange of GDP to GTP. It remains bound to the aminoacyl-tRNA.EF-Tu.GTP complex up to the GTP hydrolysis stage on the ribosome.</text>
</comment>
<dbReference type="GO" id="GO:0005737">
    <property type="term" value="C:cytoplasm"/>
    <property type="evidence" value="ECO:0007669"/>
    <property type="project" value="UniProtKB-SubCell"/>
</dbReference>
<evidence type="ECO:0000259" key="9">
    <source>
        <dbReference type="Pfam" id="PF00889"/>
    </source>
</evidence>
<keyword evidence="3 6" id="KW-0251">Elongation factor</keyword>
<evidence type="ECO:0000256" key="4">
    <source>
        <dbReference type="ARBA" id="ARBA00022917"/>
    </source>
</evidence>
<dbReference type="Pfam" id="PF00889">
    <property type="entry name" value="EF_TS"/>
    <property type="match status" value="1"/>
</dbReference>
<evidence type="ECO:0000256" key="2">
    <source>
        <dbReference type="ARBA" id="ARBA00016956"/>
    </source>
</evidence>
<dbReference type="NCBIfam" id="TIGR00116">
    <property type="entry name" value="tsf"/>
    <property type="match status" value="1"/>
</dbReference>
<dbReference type="AlphaFoldDB" id="A0A9D2TG83"/>
<comment type="caution">
    <text evidence="10">The sequence shown here is derived from an EMBL/GenBank/DDBJ whole genome shotgun (WGS) entry which is preliminary data.</text>
</comment>
<evidence type="ECO:0000313" key="10">
    <source>
        <dbReference type="EMBL" id="HJC67931.1"/>
    </source>
</evidence>
<proteinExistence type="inferred from homology"/>
<evidence type="ECO:0000256" key="1">
    <source>
        <dbReference type="ARBA" id="ARBA00005532"/>
    </source>
</evidence>